<name>A0A916LEH7_MYCTX</name>
<dbReference type="AlphaFoldDB" id="A0A916LEH7"/>
<organism evidence="2 3">
    <name type="scientific">Mycobacterium tuberculosis</name>
    <dbReference type="NCBI Taxonomy" id="1773"/>
    <lineage>
        <taxon>Bacteria</taxon>
        <taxon>Bacillati</taxon>
        <taxon>Actinomycetota</taxon>
        <taxon>Actinomycetes</taxon>
        <taxon>Mycobacteriales</taxon>
        <taxon>Mycobacteriaceae</taxon>
        <taxon>Mycobacterium</taxon>
        <taxon>Mycobacterium tuberculosis complex</taxon>
    </lineage>
</organism>
<comment type="caution">
    <text evidence="2">The sequence shown here is derived from an EMBL/GenBank/DDBJ whole genome shotgun (WGS) entry which is preliminary data.</text>
</comment>
<dbReference type="EMBL" id="CSBK01001614">
    <property type="protein sequence ID" value="COY91768.1"/>
    <property type="molecule type" value="Genomic_DNA"/>
</dbReference>
<feature type="region of interest" description="Disordered" evidence="1">
    <location>
        <begin position="1"/>
        <end position="38"/>
    </location>
</feature>
<proteinExistence type="predicted"/>
<feature type="compositionally biased region" description="Low complexity" evidence="1">
    <location>
        <begin position="9"/>
        <end position="25"/>
    </location>
</feature>
<sequence>MSPRARAGVAEVTCTAAASATSPAESDFEPSPATVRKS</sequence>
<dbReference type="Proteomes" id="UP000039021">
    <property type="component" value="Unassembled WGS sequence"/>
</dbReference>
<evidence type="ECO:0000313" key="2">
    <source>
        <dbReference type="EMBL" id="COY91768.1"/>
    </source>
</evidence>
<evidence type="ECO:0000256" key="1">
    <source>
        <dbReference type="SAM" id="MobiDB-lite"/>
    </source>
</evidence>
<reference evidence="3" key="1">
    <citation type="submission" date="2015-03" db="EMBL/GenBank/DDBJ databases">
        <authorList>
            <consortium name="Pathogen Informatics"/>
        </authorList>
    </citation>
    <scope>NUCLEOTIDE SEQUENCE [LARGE SCALE GENOMIC DNA]</scope>
    <source>
        <strain evidence="3">N09902308</strain>
    </source>
</reference>
<gene>
    <name evidence="2" type="ORF">ERS007739_03203</name>
</gene>
<protein>
    <submittedName>
        <fullName evidence="2">Uncharacterized protein</fullName>
    </submittedName>
</protein>
<accession>A0A916LEH7</accession>
<evidence type="ECO:0000313" key="3">
    <source>
        <dbReference type="Proteomes" id="UP000039021"/>
    </source>
</evidence>